<evidence type="ECO:0000259" key="3">
    <source>
        <dbReference type="Pfam" id="PF24860"/>
    </source>
</evidence>
<feature type="domain" description="FdhE N-terminal" evidence="2">
    <location>
        <begin position="1"/>
        <end position="153"/>
    </location>
</feature>
<dbReference type="EMBL" id="BAABJA010000011">
    <property type="protein sequence ID" value="GAA4665850.1"/>
    <property type="molecule type" value="Genomic_DNA"/>
</dbReference>
<name>A0ABP8VLY8_9HYPH</name>
<keyword evidence="1" id="KW-0963">Cytoplasm</keyword>
<dbReference type="PANTHER" id="PTHR37689">
    <property type="entry name" value="PROTEIN FDHE"/>
    <property type="match status" value="1"/>
</dbReference>
<evidence type="ECO:0000256" key="1">
    <source>
        <dbReference type="ARBA" id="ARBA00022490"/>
    </source>
</evidence>
<dbReference type="InterPro" id="IPR006452">
    <property type="entry name" value="Formate_DH_accessory"/>
</dbReference>
<keyword evidence="5" id="KW-1185">Reference proteome</keyword>
<evidence type="ECO:0000259" key="2">
    <source>
        <dbReference type="Pfam" id="PF04216"/>
    </source>
</evidence>
<dbReference type="InterPro" id="IPR056774">
    <property type="entry name" value="FdhE_N"/>
</dbReference>
<dbReference type="InterPro" id="IPR024064">
    <property type="entry name" value="FdhE-like_sf"/>
</dbReference>
<reference evidence="5" key="1">
    <citation type="journal article" date="2019" name="Int. J. Syst. Evol. Microbiol.">
        <title>The Global Catalogue of Microorganisms (GCM) 10K type strain sequencing project: providing services to taxonomists for standard genome sequencing and annotation.</title>
        <authorList>
            <consortium name="The Broad Institute Genomics Platform"/>
            <consortium name="The Broad Institute Genome Sequencing Center for Infectious Disease"/>
            <person name="Wu L."/>
            <person name="Ma J."/>
        </authorList>
    </citation>
    <scope>NUCLEOTIDE SEQUENCE [LARGE SCALE GENOMIC DNA]</scope>
    <source>
        <strain evidence="5">JCM 17714</strain>
    </source>
</reference>
<proteinExistence type="predicted"/>
<dbReference type="Proteomes" id="UP001501699">
    <property type="component" value="Unassembled WGS sequence"/>
</dbReference>
<dbReference type="SUPFAM" id="SSF144020">
    <property type="entry name" value="FdhE-like"/>
    <property type="match status" value="1"/>
</dbReference>
<sequence>MFAKRAQRFGHLTNNFKNKQAPLFFAHFCRAQQQSIEYFKDFAIPLSRFAAPTTPPLDRSKFLMLGLYESIVGDFLKRLSQLLLPNQAFLATKAEALNRTRQQKDQWRLWGDNLFKHKLSQQQLAEHIFITGALQIISSLAASQLNVQQLTPQQNNLCPACSGTHTATLVLEDTSQETIKLCSCLYCGTLWQIPHAQCTFCGETQNTSIYTSKNMPDGILLETCQTCGSYCKQINQQKNSTYDVFADDISTPIADFMLKTSFPFKDKSFNPFLAA</sequence>
<dbReference type="PANTHER" id="PTHR37689:SF1">
    <property type="entry name" value="PROTEIN FDHE"/>
    <property type="match status" value="1"/>
</dbReference>
<dbReference type="Pfam" id="PF24860">
    <property type="entry name" value="FdhE_C"/>
    <property type="match status" value="1"/>
</dbReference>
<evidence type="ECO:0000313" key="4">
    <source>
        <dbReference type="EMBL" id="GAA4665850.1"/>
    </source>
</evidence>
<dbReference type="Gene3D" id="3.90.1670.10">
    <property type="entry name" value="FdhE-like domain"/>
    <property type="match status" value="1"/>
</dbReference>
<gene>
    <name evidence="4" type="primary">fdhE</name>
    <name evidence="4" type="ORF">GCM10023262_13580</name>
</gene>
<dbReference type="Pfam" id="PF04216">
    <property type="entry name" value="FdhE_N"/>
    <property type="match status" value="1"/>
</dbReference>
<dbReference type="CDD" id="cd16341">
    <property type="entry name" value="FdhE"/>
    <property type="match status" value="1"/>
</dbReference>
<comment type="caution">
    <text evidence="4">The sequence shown here is derived from an EMBL/GenBank/DDBJ whole genome shotgun (WGS) entry which is preliminary data.</text>
</comment>
<accession>A0ABP8VLY8</accession>
<protein>
    <submittedName>
        <fullName evidence="4">Formate dehydrogenase accessory protein FdhE</fullName>
    </submittedName>
</protein>
<dbReference type="InterPro" id="IPR056796">
    <property type="entry name" value="FdhE_C"/>
</dbReference>
<organism evidence="4 5">
    <name type="scientific">Bartonella pachyuromydis</name>
    <dbReference type="NCBI Taxonomy" id="931097"/>
    <lineage>
        <taxon>Bacteria</taxon>
        <taxon>Pseudomonadati</taxon>
        <taxon>Pseudomonadota</taxon>
        <taxon>Alphaproteobacteria</taxon>
        <taxon>Hyphomicrobiales</taxon>
        <taxon>Bartonellaceae</taxon>
        <taxon>Bartonella</taxon>
    </lineage>
</organism>
<feature type="domain" description="FdhE C-terminal" evidence="3">
    <location>
        <begin position="197"/>
        <end position="273"/>
    </location>
</feature>
<evidence type="ECO:0000313" key="5">
    <source>
        <dbReference type="Proteomes" id="UP001501699"/>
    </source>
</evidence>